<evidence type="ECO:0000259" key="2">
    <source>
        <dbReference type="Pfam" id="PF20042"/>
    </source>
</evidence>
<keyword evidence="4" id="KW-1185">Reference proteome</keyword>
<dbReference type="RefSeq" id="WP_138668250.1">
    <property type="nucleotide sequence ID" value="NZ_VCKY01000078.1"/>
</dbReference>
<dbReference type="Pfam" id="PF20042">
    <property type="entry name" value="DUF6444"/>
    <property type="match status" value="1"/>
</dbReference>
<feature type="region of interest" description="Disordered" evidence="1">
    <location>
        <begin position="37"/>
        <end position="79"/>
    </location>
</feature>
<reference evidence="3 4" key="1">
    <citation type="submission" date="2019-05" db="EMBL/GenBank/DDBJ databases">
        <title>Draft genome sequence of Nonomuraea turkmeniaca DSM 43926.</title>
        <authorList>
            <person name="Saricaoglu S."/>
            <person name="Isik K."/>
        </authorList>
    </citation>
    <scope>NUCLEOTIDE SEQUENCE [LARGE SCALE GENOMIC DNA]</scope>
    <source>
        <strain evidence="3 4">DSM 43926</strain>
    </source>
</reference>
<proteinExistence type="predicted"/>
<gene>
    <name evidence="3" type="ORF">ETD86_23130</name>
</gene>
<dbReference type="OrthoDB" id="3638270at2"/>
<sequence>MTRDPASWSREELLTALAERDAVIAALMAEIEQLKRRVGMDSSNSSLPPGSDGLAARDKRAKKPKKRSPRPRGGQCACR</sequence>
<name>A0A5S4FFD1_9ACTN</name>
<evidence type="ECO:0000313" key="3">
    <source>
        <dbReference type="EMBL" id="TMR17522.1"/>
    </source>
</evidence>
<organism evidence="3 4">
    <name type="scientific">Nonomuraea turkmeniaca</name>
    <dbReference type="NCBI Taxonomy" id="103838"/>
    <lineage>
        <taxon>Bacteria</taxon>
        <taxon>Bacillati</taxon>
        <taxon>Actinomycetota</taxon>
        <taxon>Actinomycetes</taxon>
        <taxon>Streptosporangiales</taxon>
        <taxon>Streptosporangiaceae</taxon>
        <taxon>Nonomuraea</taxon>
    </lineage>
</organism>
<accession>A0A5S4FFD1</accession>
<dbReference type="InterPro" id="IPR045618">
    <property type="entry name" value="DUF6444"/>
</dbReference>
<dbReference type="Proteomes" id="UP000309128">
    <property type="component" value="Unassembled WGS sequence"/>
</dbReference>
<protein>
    <recommendedName>
        <fullName evidence="2">DUF6444 domain-containing protein</fullName>
    </recommendedName>
</protein>
<evidence type="ECO:0000256" key="1">
    <source>
        <dbReference type="SAM" id="MobiDB-lite"/>
    </source>
</evidence>
<comment type="caution">
    <text evidence="3">The sequence shown here is derived from an EMBL/GenBank/DDBJ whole genome shotgun (WGS) entry which is preliminary data.</text>
</comment>
<evidence type="ECO:0000313" key="4">
    <source>
        <dbReference type="Proteomes" id="UP000309128"/>
    </source>
</evidence>
<dbReference type="EMBL" id="VCKY01000078">
    <property type="protein sequence ID" value="TMR17522.1"/>
    <property type="molecule type" value="Genomic_DNA"/>
</dbReference>
<feature type="domain" description="DUF6444" evidence="2">
    <location>
        <begin position="21"/>
        <end position="75"/>
    </location>
</feature>
<dbReference type="AlphaFoldDB" id="A0A5S4FFD1"/>
<feature type="compositionally biased region" description="Basic residues" evidence="1">
    <location>
        <begin position="59"/>
        <end position="70"/>
    </location>
</feature>